<proteinExistence type="predicted"/>
<accession>A0A2T5Y9P3</accession>
<evidence type="ECO:0000313" key="3">
    <source>
        <dbReference type="Proteomes" id="UP000244225"/>
    </source>
</evidence>
<name>A0A2T5Y9P3_9BACT</name>
<comment type="caution">
    <text evidence="2">The sequence shown here is derived from an EMBL/GenBank/DDBJ whole genome shotgun (WGS) entry which is preliminary data.</text>
</comment>
<feature type="transmembrane region" description="Helical" evidence="1">
    <location>
        <begin position="87"/>
        <end position="107"/>
    </location>
</feature>
<feature type="transmembrane region" description="Helical" evidence="1">
    <location>
        <begin position="12"/>
        <end position="30"/>
    </location>
</feature>
<sequence>MKRKHQSDMKSLLLPSGAVLMIGFLLNLIWEKAQAPLYQEYSGFFGHFSICFIASIVDALVLLLLYNLFAMSNHSPYRPLYVKLRQYGLLSFASGVITVYFYNWALAVEQWVYTDDMPMVPLIHVGWLPLL</sequence>
<gene>
    <name evidence="2" type="ORF">C8N40_11320</name>
</gene>
<keyword evidence="1" id="KW-1133">Transmembrane helix</keyword>
<organism evidence="2 3">
    <name type="scientific">Pontibacter mucosus</name>
    <dbReference type="NCBI Taxonomy" id="1649266"/>
    <lineage>
        <taxon>Bacteria</taxon>
        <taxon>Pseudomonadati</taxon>
        <taxon>Bacteroidota</taxon>
        <taxon>Cytophagia</taxon>
        <taxon>Cytophagales</taxon>
        <taxon>Hymenobacteraceae</taxon>
        <taxon>Pontibacter</taxon>
    </lineage>
</organism>
<protein>
    <submittedName>
        <fullName evidence="2">Uncharacterized protein</fullName>
    </submittedName>
</protein>
<dbReference type="Proteomes" id="UP000244225">
    <property type="component" value="Unassembled WGS sequence"/>
</dbReference>
<reference evidence="2 3" key="1">
    <citation type="submission" date="2018-04" db="EMBL/GenBank/DDBJ databases">
        <title>Genomic Encyclopedia of Archaeal and Bacterial Type Strains, Phase II (KMG-II): from individual species to whole genera.</title>
        <authorList>
            <person name="Goeker M."/>
        </authorList>
    </citation>
    <scope>NUCLEOTIDE SEQUENCE [LARGE SCALE GENOMIC DNA]</scope>
    <source>
        <strain evidence="2 3">DSM 100162</strain>
    </source>
</reference>
<keyword evidence="3" id="KW-1185">Reference proteome</keyword>
<feature type="transmembrane region" description="Helical" evidence="1">
    <location>
        <begin position="42"/>
        <end position="66"/>
    </location>
</feature>
<dbReference type="RefSeq" id="WP_108213625.1">
    <property type="nucleotide sequence ID" value="NZ_QBKI01000013.1"/>
</dbReference>
<dbReference type="EMBL" id="QBKI01000013">
    <property type="protein sequence ID" value="PTX13098.1"/>
    <property type="molecule type" value="Genomic_DNA"/>
</dbReference>
<dbReference type="OrthoDB" id="979152at2"/>
<keyword evidence="1" id="KW-0472">Membrane</keyword>
<evidence type="ECO:0000313" key="2">
    <source>
        <dbReference type="EMBL" id="PTX13098.1"/>
    </source>
</evidence>
<evidence type="ECO:0000256" key="1">
    <source>
        <dbReference type="SAM" id="Phobius"/>
    </source>
</evidence>
<dbReference type="AlphaFoldDB" id="A0A2T5Y9P3"/>
<keyword evidence="1" id="KW-0812">Transmembrane</keyword>